<dbReference type="InterPro" id="IPR013320">
    <property type="entry name" value="ConA-like_dom_sf"/>
</dbReference>
<gene>
    <name evidence="5" type="ORF">F1D05_01075</name>
</gene>
<dbReference type="InterPro" id="IPR012938">
    <property type="entry name" value="Glc/Sorbosone_DH"/>
</dbReference>
<evidence type="ECO:0000256" key="2">
    <source>
        <dbReference type="SAM" id="SignalP"/>
    </source>
</evidence>
<dbReference type="SUPFAM" id="SSF49899">
    <property type="entry name" value="Concanavalin A-like lectins/glucanases"/>
    <property type="match status" value="2"/>
</dbReference>
<feature type="domain" description="CBM6" evidence="4">
    <location>
        <begin position="897"/>
        <end position="1027"/>
    </location>
</feature>
<protein>
    <submittedName>
        <fullName evidence="5">DUF1349 domain-containing protein</fullName>
    </submittedName>
</protein>
<dbReference type="Gene3D" id="2.60.120.260">
    <property type="entry name" value="Galactose-binding domain-like"/>
    <property type="match status" value="1"/>
</dbReference>
<dbReference type="PROSITE" id="PS51175">
    <property type="entry name" value="CBM6"/>
    <property type="match status" value="1"/>
</dbReference>
<dbReference type="PROSITE" id="PS50093">
    <property type="entry name" value="PKD"/>
    <property type="match status" value="2"/>
</dbReference>
<feature type="domain" description="PKD" evidence="3">
    <location>
        <begin position="1037"/>
        <end position="1125"/>
    </location>
</feature>
<dbReference type="Gene3D" id="3.30.420.430">
    <property type="match status" value="1"/>
</dbReference>
<dbReference type="InterPro" id="IPR013783">
    <property type="entry name" value="Ig-like_fold"/>
</dbReference>
<organism evidence="5 6">
    <name type="scientific">Kribbella qitaiheensis</name>
    <dbReference type="NCBI Taxonomy" id="1544730"/>
    <lineage>
        <taxon>Bacteria</taxon>
        <taxon>Bacillati</taxon>
        <taxon>Actinomycetota</taxon>
        <taxon>Actinomycetes</taxon>
        <taxon>Propionibacteriales</taxon>
        <taxon>Kribbellaceae</taxon>
        <taxon>Kribbella</taxon>
    </lineage>
</organism>
<name>A0A7G6WRX9_9ACTN</name>
<dbReference type="SMART" id="SM00089">
    <property type="entry name" value="PKD"/>
    <property type="match status" value="3"/>
</dbReference>
<dbReference type="Pfam" id="PF18911">
    <property type="entry name" value="PKD_4"/>
    <property type="match status" value="2"/>
</dbReference>
<dbReference type="InterPro" id="IPR008979">
    <property type="entry name" value="Galactose-bd-like_sf"/>
</dbReference>
<dbReference type="InterPro" id="IPR022409">
    <property type="entry name" value="PKD/Chitinase_dom"/>
</dbReference>
<dbReference type="InterPro" id="IPR058094">
    <property type="entry name" value="Ig-like_OmpL47-like"/>
</dbReference>
<dbReference type="GO" id="GO:0005975">
    <property type="term" value="P:carbohydrate metabolic process"/>
    <property type="evidence" value="ECO:0007669"/>
    <property type="project" value="UniProtKB-ARBA"/>
</dbReference>
<dbReference type="InterPro" id="IPR011041">
    <property type="entry name" value="Quinoprot_gluc/sorb_DH_b-prop"/>
</dbReference>
<dbReference type="InterPro" id="IPR041542">
    <property type="entry name" value="GH43_C2"/>
</dbReference>
<dbReference type="GO" id="GO:0030246">
    <property type="term" value="F:carbohydrate binding"/>
    <property type="evidence" value="ECO:0007669"/>
    <property type="project" value="InterPro"/>
</dbReference>
<dbReference type="PANTHER" id="PTHR40469">
    <property type="entry name" value="SECRETED GLYCOSYL HYDROLASE"/>
    <property type="match status" value="1"/>
</dbReference>
<dbReference type="PANTHER" id="PTHR40469:SF2">
    <property type="entry name" value="GALACTOSE-BINDING DOMAIN-LIKE SUPERFAMILY PROTEIN"/>
    <property type="match status" value="1"/>
</dbReference>
<dbReference type="NCBIfam" id="NF047446">
    <property type="entry name" value="barrel_OmpL47"/>
    <property type="match status" value="1"/>
</dbReference>
<reference evidence="5 6" key="2">
    <citation type="journal article" date="2020" name="Microbiol. Resour. Announc.">
        <title>Antarctic desert soil bacteria exhibit high novel natural product potential, evaluated through long-read genome sequencing and comparative genomics.</title>
        <authorList>
            <person name="Benaud N."/>
            <person name="Edwards R.J."/>
            <person name="Amos T.G."/>
            <person name="D'Agostino P.M."/>
            <person name="Gutierrez-Chavez C."/>
            <person name="Montgomery K."/>
            <person name="Nicetic I."/>
            <person name="Ferrari B.C."/>
        </authorList>
    </citation>
    <scope>NUCLEOTIDE SEQUENCE [LARGE SCALE GENOMIC DNA]</scope>
    <source>
        <strain evidence="5 6">SPB151</strain>
    </source>
</reference>
<dbReference type="Gene3D" id="3.40.50.880">
    <property type="match status" value="1"/>
</dbReference>
<dbReference type="SUPFAM" id="SSF50952">
    <property type="entry name" value="Soluble quinoprotein glucose dehydrogenase"/>
    <property type="match status" value="1"/>
</dbReference>
<dbReference type="Pfam" id="PF06283">
    <property type="entry name" value="ThuA"/>
    <property type="match status" value="1"/>
</dbReference>
<evidence type="ECO:0000313" key="6">
    <source>
        <dbReference type="Proteomes" id="UP000515563"/>
    </source>
</evidence>
<dbReference type="Pfam" id="PF17851">
    <property type="entry name" value="GH43_C2"/>
    <property type="match status" value="2"/>
</dbReference>
<dbReference type="Proteomes" id="UP000515563">
    <property type="component" value="Chromosome"/>
</dbReference>
<dbReference type="SUPFAM" id="SSF49299">
    <property type="entry name" value="PKD domain"/>
    <property type="match status" value="2"/>
</dbReference>
<dbReference type="Gene3D" id="2.60.40.10">
    <property type="entry name" value="Immunoglobulins"/>
    <property type="match status" value="2"/>
</dbReference>
<keyword evidence="1 2" id="KW-0732">Signal</keyword>
<dbReference type="Pfam" id="PF03422">
    <property type="entry name" value="CBM_6"/>
    <property type="match status" value="1"/>
</dbReference>
<dbReference type="InterPro" id="IPR011042">
    <property type="entry name" value="6-blade_b-propeller_TolB-like"/>
</dbReference>
<sequence>MIQLRRHGTLIRALVLALIAALAIPLSATLPAQAHPGHGDETFNALIFSKTAGFRHDAIPAGIQAIKDLAAGNNFTVTATEDAAMFNDTELAKYEVVIWLSTTGDVLNADQQAAFERYIRNGGGYAGVHSASDTEYDWPWYGKLVGAYFDSHPAGTPNATVKVEDHAHPSTKDLPTTWPRTDEWYNYRTNPRGAVHVLASLDESTYTGGNMGVEHPIAWCQDYDGGRAWYTGMGHTIESYSDPAFREHLLGGIKTAAGVEPADCGASLDAGYEKVTLDDNTSNPMELSIADDGRVFYIDRNGAVKIVKTNGTVVTAATLDVYTGQEFGLLGIALDPAFATNGFIYLYYSPTGSDTYDKVSRFKLTGDTLDLASEKQVLRIDTQREQCCHAGGALEFDGQGNLFVATGDNSNPFDSDGYAPLDERGGRSAWDSQRSAANSNVLNGKVLRIHPEADGTYTVPSGNLFAAGTAKTRPEIYAMGFRNPFRIGIDPTTNHLFVADYGPDAGQSSPTRGPDGRVEWNILEKPGFYGWPYCVGNNTPYNDFDFATGTSGATFNCNAPVNNSPNNTGITQLPAAIPATMWMGKSSTGVPEVGGSGAPMTSGAYKFNPDSTSDRKWPEYFDGKAVFADWNDSRLFSVQLNDDRTKVADVSRMLQGMNFIRPHALQFGPDGALYVIEWGSGFGGNNADSGIYRIDYVQGNRAPIAQFTTDKTSGPVPLDVAFDSAGSRDPDGQPITLAWDFDGDGTTDSTEAKPSHIYTTPGVFTARLTVTDSDGRTAVSNKTITAGNTAPTITVDGPVDGGFFDFGDTIHYKVTVTDPEDGTIDCNDVITQPGLGHDEHAHPYEQYHGCEGTFPLPGDEGHVGANIFGIVTVTYTDQGAPGSGRITTQKVIQLQPKTREAEFFDETGGPGATPGVQVEDTGDVAGGGKNIGFIEDGDWWGWKPTNLTGIDQIQLRAASPDAGATVQVRQGSPTDGPVIATIQVTPTGAWQTYGNFTAPVSGASLASGPLYFVKTTGQLNVNWVKFIGKGVTENERPAVTVTASTVQGPAPLKVDFTAAATDPEGDLPLSYVWSFGDGATATGASVSHTYTIAGTHMATVKVTDARGAAGSASVSVKVDATAPPTCLTGRSDGFDGTSVNTSRWNSIVRGNQELAVSNGNLNLPLTATDIYGTGNTGTPNLVLQSLPAGAWQATTKFTLPARLAYQQAGLIVYGDDDNYAKMVIQGRNTTSSAADRVFQFIREENAVPNEVAASNTANLGADYPDTVWVRFTSDGVNLKASYSADGATFTEMSETKQLAGIANPKIGLFGLANRTEALPITAQFDYFTITPDDTAEQPTPDDEFTGTTLDACRWSASVRPDPTAYRVTGDKLEIDTGKGDIYQGTATNPKNLLLQPAPDGNWTIETKVDGSAFDEAYQQAGLMLYADDANYVKFDFLASNAPGGTVSRGIELRSEVANAIVEPAPNASPAPTQGVWYLRLAKSGTTFTGSYSADGFAWTALPAVTNTAVGSAKFGIYAFGVDQVASKTAKFDYFKLVKDTVAPQVNLSLNPGTPSGLGGWWNDAVVATAMGTDDQPGQVYLERKIDDGDWAEYTAPITVSAEGTHTVQVRASDTAGNVSPAESVTVKLDRSAPKATVTGMTSGGTLGVASVATVAATATDALSGVASVALTVDGKPVPAGGKLDGVALGLGAHVLAVTTKDKAGNTAVTNVPFTVTVSYAEATKLVERYRVAKTLPSATATILKVQLARAEQQQTRGHRAVAIVAMNLFLAQAATVSDVPARTLLTAVGQDLLARI</sequence>
<proteinExistence type="predicted"/>
<dbReference type="Pfam" id="PF07995">
    <property type="entry name" value="GSDH"/>
    <property type="match status" value="1"/>
</dbReference>
<dbReference type="Gene3D" id="2.60.120.200">
    <property type="match status" value="2"/>
</dbReference>
<dbReference type="SUPFAM" id="SSF52317">
    <property type="entry name" value="Class I glutamine amidotransferase-like"/>
    <property type="match status" value="1"/>
</dbReference>
<dbReference type="Gene3D" id="2.120.10.30">
    <property type="entry name" value="TolB, C-terminal domain"/>
    <property type="match status" value="1"/>
</dbReference>
<evidence type="ECO:0000259" key="4">
    <source>
        <dbReference type="PROSITE" id="PS51175"/>
    </source>
</evidence>
<evidence type="ECO:0000256" key="1">
    <source>
        <dbReference type="ARBA" id="ARBA00022729"/>
    </source>
</evidence>
<dbReference type="SMART" id="SM00606">
    <property type="entry name" value="CBD_IV"/>
    <property type="match status" value="1"/>
</dbReference>
<evidence type="ECO:0000313" key="5">
    <source>
        <dbReference type="EMBL" id="QNE16744.1"/>
    </source>
</evidence>
<dbReference type="InterPro" id="IPR029010">
    <property type="entry name" value="ThuA-like"/>
</dbReference>
<reference evidence="6" key="1">
    <citation type="submission" date="2019-09" db="EMBL/GenBank/DDBJ databases">
        <title>Antimicrobial potential of Antarctic Bacteria.</title>
        <authorList>
            <person name="Benaud N."/>
            <person name="Edwards R.J."/>
            <person name="Ferrari B.C."/>
        </authorList>
    </citation>
    <scope>NUCLEOTIDE SEQUENCE [LARGE SCALE GENOMIC DNA]</scope>
    <source>
        <strain evidence="6">SPB151</strain>
    </source>
</reference>
<feature type="signal peptide" evidence="2">
    <location>
        <begin position="1"/>
        <end position="34"/>
    </location>
</feature>
<dbReference type="InterPro" id="IPR029062">
    <property type="entry name" value="Class_I_gatase-like"/>
</dbReference>
<dbReference type="InterPro" id="IPR006584">
    <property type="entry name" value="Cellulose-bd_IV"/>
</dbReference>
<feature type="chain" id="PRO_5028880050" evidence="2">
    <location>
        <begin position="35"/>
        <end position="1796"/>
    </location>
</feature>
<dbReference type="InterPro" id="IPR035986">
    <property type="entry name" value="PKD_dom_sf"/>
</dbReference>
<dbReference type="SUPFAM" id="SSF49785">
    <property type="entry name" value="Galactose-binding domain-like"/>
    <property type="match status" value="1"/>
</dbReference>
<dbReference type="EMBL" id="CP043661">
    <property type="protein sequence ID" value="QNE16744.1"/>
    <property type="molecule type" value="Genomic_DNA"/>
</dbReference>
<keyword evidence="6" id="KW-1185">Reference proteome</keyword>
<feature type="domain" description="PKD" evidence="3">
    <location>
        <begin position="703"/>
        <end position="785"/>
    </location>
</feature>
<accession>A0A7G6WRX9</accession>
<dbReference type="RefSeq" id="WP_185445407.1">
    <property type="nucleotide sequence ID" value="NZ_CP043661.1"/>
</dbReference>
<evidence type="ECO:0000259" key="3">
    <source>
        <dbReference type="PROSITE" id="PS50093"/>
    </source>
</evidence>
<dbReference type="CDD" id="cd04084">
    <property type="entry name" value="CBM6_xylanase-like"/>
    <property type="match status" value="1"/>
</dbReference>
<dbReference type="InterPro" id="IPR000601">
    <property type="entry name" value="PKD_dom"/>
</dbReference>
<dbReference type="KEGG" id="kqi:F1D05_01075"/>
<dbReference type="InterPro" id="IPR005084">
    <property type="entry name" value="CBM6"/>
</dbReference>
<dbReference type="CDD" id="cd00146">
    <property type="entry name" value="PKD"/>
    <property type="match status" value="2"/>
</dbReference>